<accession>A0AAN6DMK6</accession>
<proteinExistence type="predicted"/>
<organism evidence="2 3">
    <name type="scientific">Exophiala viscosa</name>
    <dbReference type="NCBI Taxonomy" id="2486360"/>
    <lineage>
        <taxon>Eukaryota</taxon>
        <taxon>Fungi</taxon>
        <taxon>Dikarya</taxon>
        <taxon>Ascomycota</taxon>
        <taxon>Pezizomycotina</taxon>
        <taxon>Eurotiomycetes</taxon>
        <taxon>Chaetothyriomycetidae</taxon>
        <taxon>Chaetothyriales</taxon>
        <taxon>Herpotrichiellaceae</taxon>
        <taxon>Exophiala</taxon>
    </lineage>
</organism>
<dbReference type="AlphaFoldDB" id="A0AAN6DMK6"/>
<keyword evidence="1" id="KW-1133">Transmembrane helix</keyword>
<feature type="transmembrane region" description="Helical" evidence="1">
    <location>
        <begin position="37"/>
        <end position="59"/>
    </location>
</feature>
<protein>
    <submittedName>
        <fullName evidence="2">Uncharacterized protein</fullName>
    </submittedName>
</protein>
<name>A0AAN6DMK6_9EURO</name>
<evidence type="ECO:0000313" key="2">
    <source>
        <dbReference type="EMBL" id="KAI1609360.1"/>
    </source>
</evidence>
<evidence type="ECO:0000256" key="1">
    <source>
        <dbReference type="SAM" id="Phobius"/>
    </source>
</evidence>
<evidence type="ECO:0000313" key="3">
    <source>
        <dbReference type="Proteomes" id="UP001203852"/>
    </source>
</evidence>
<sequence>MADVCGVPIHPALLSFRLGGAGWLECHWMRKSPVDPILFFPWPGPQLLVVVVVVCILLLTCHRLNLFITVQALCLTLEKSKTRGVEFVASCRGAMVNDRVVARELVGVAWFGVGASSTAIACAVASFSARNGC</sequence>
<keyword evidence="1" id="KW-0472">Membrane</keyword>
<dbReference type="EMBL" id="MU404360">
    <property type="protein sequence ID" value="KAI1609360.1"/>
    <property type="molecule type" value="Genomic_DNA"/>
</dbReference>
<keyword evidence="1" id="KW-0812">Transmembrane</keyword>
<gene>
    <name evidence="2" type="ORF">EDD36DRAFT_68855</name>
</gene>
<comment type="caution">
    <text evidence="2">The sequence shown here is derived from an EMBL/GenBank/DDBJ whole genome shotgun (WGS) entry which is preliminary data.</text>
</comment>
<reference evidence="2" key="1">
    <citation type="journal article" date="2022" name="bioRxiv">
        <title>Deciphering the potential niche of two novel black yeast fungi from a biological soil crust based on their genomes, phenotypes, and melanin regulation.</title>
        <authorList>
            <consortium name="DOE Joint Genome Institute"/>
            <person name="Carr E.C."/>
            <person name="Barton Q."/>
            <person name="Grambo S."/>
            <person name="Sullivan M."/>
            <person name="Renfro C.M."/>
            <person name="Kuo A."/>
            <person name="Pangilinan J."/>
            <person name="Lipzen A."/>
            <person name="Keymanesh K."/>
            <person name="Savage E."/>
            <person name="Barry K."/>
            <person name="Grigoriev I.V."/>
            <person name="Riekhof W.R."/>
            <person name="Harris S.S."/>
        </authorList>
    </citation>
    <scope>NUCLEOTIDE SEQUENCE</scope>
    <source>
        <strain evidence="2">JF 03-4F</strain>
    </source>
</reference>
<keyword evidence="3" id="KW-1185">Reference proteome</keyword>
<dbReference type="Proteomes" id="UP001203852">
    <property type="component" value="Unassembled WGS sequence"/>
</dbReference>